<keyword evidence="2" id="KW-0328">Glycosyltransferase</keyword>
<feature type="transmembrane region" description="Helical" evidence="1">
    <location>
        <begin position="202"/>
        <end position="226"/>
    </location>
</feature>
<dbReference type="GO" id="GO:0016757">
    <property type="term" value="F:glycosyltransferase activity"/>
    <property type="evidence" value="ECO:0007669"/>
    <property type="project" value="UniProtKB-KW"/>
</dbReference>
<feature type="transmembrane region" description="Helical" evidence="1">
    <location>
        <begin position="12"/>
        <end position="29"/>
    </location>
</feature>
<keyword evidence="1" id="KW-0812">Transmembrane</keyword>
<feature type="transmembrane region" description="Helical" evidence="1">
    <location>
        <begin position="246"/>
        <end position="266"/>
    </location>
</feature>
<reference evidence="2 3" key="1">
    <citation type="journal article" date="2020" name="Microb. Ecol.">
        <title>Ecogenomics of the Marine Benthic Filamentous Cyanobacterium Adonisia.</title>
        <authorList>
            <person name="Walter J.M."/>
            <person name="Coutinho F.H."/>
            <person name="Leomil L."/>
            <person name="Hargreaves P.I."/>
            <person name="Campeao M.E."/>
            <person name="Vieira V.V."/>
            <person name="Silva B.S."/>
            <person name="Fistarol G.O."/>
            <person name="Salomon P.S."/>
            <person name="Sawabe T."/>
            <person name="Mino S."/>
            <person name="Hosokawa M."/>
            <person name="Miyashita H."/>
            <person name="Maruyama F."/>
            <person name="van Verk M.C."/>
            <person name="Dutilh B.E."/>
            <person name="Thompson C.C."/>
            <person name="Thompson F.L."/>
        </authorList>
    </citation>
    <scope>NUCLEOTIDE SEQUENCE [LARGE SCALE GENOMIC DNA]</scope>
    <source>
        <strain evidence="2 3">CCMR0081</strain>
    </source>
</reference>
<dbReference type="AlphaFoldDB" id="A0A6M0RXI8"/>
<feature type="transmembrane region" description="Helical" evidence="1">
    <location>
        <begin position="326"/>
        <end position="348"/>
    </location>
</feature>
<keyword evidence="1" id="KW-0472">Membrane</keyword>
<comment type="caution">
    <text evidence="2">The sequence shown here is derived from an EMBL/GenBank/DDBJ whole genome shotgun (WGS) entry which is preliminary data.</text>
</comment>
<keyword evidence="1" id="KW-1133">Transmembrane helix</keyword>
<accession>A0A6M0RXI8</accession>
<dbReference type="NCBIfam" id="NF047440">
    <property type="entry name" value="LA3751_2_3_fam"/>
    <property type="match status" value="1"/>
</dbReference>
<proteinExistence type="predicted"/>
<organism evidence="2 3">
    <name type="scientific">Adonisia turfae CCMR0081</name>
    <dbReference type="NCBI Taxonomy" id="2292702"/>
    <lineage>
        <taxon>Bacteria</taxon>
        <taxon>Bacillati</taxon>
        <taxon>Cyanobacteriota</taxon>
        <taxon>Adonisia</taxon>
        <taxon>Adonisia turfae</taxon>
    </lineage>
</organism>
<keyword evidence="3" id="KW-1185">Reference proteome</keyword>
<evidence type="ECO:0000256" key="1">
    <source>
        <dbReference type="SAM" id="Phobius"/>
    </source>
</evidence>
<dbReference type="RefSeq" id="WP_163703188.1">
    <property type="nucleotide sequence ID" value="NZ_QXHD01000004.1"/>
</dbReference>
<sequence length="544" mass="61538">MYPSRSKISLDVKFPWLIILVGILFTLSLQKYTQGGVFFSGDGGLKALLSQQLAAGNWHFDLRLSAPGWVVELWKQGLYPFTPPYVYERFDNYFITFPFPFPALTSIFYSVLGYWGLYVVPLLALWLIWLRFFQIGQQLKWRADVVAIALSILIFASPLTLYGAMYWEHTLAVSLAFWGITILLGPKGAITSNIQVFLSGSLIGLSIWFRSEFICLAAIVVGLTLWQWVSPKMLSWLPILQGKGRLFISGLLLSMLVFFGLNQTIYGHFLGIHALQVVEESSIRQQLSQAMANYQQLLNALIKYFPFTLWVLTIAVLTRFSKPRYFRYQIITIWLILLLFTLVVPLIIPPGAGGKQWGARFYLILVPLLTLIGGTYLNQVLTCLRGWRYYLTISSLTIVFLAGAYLNVYNGTVANYGDRATASVSLSRNYGPIAPAITAITEHSSPYIAMSHQFVAQQLWVATPEKTFFLTESTSDVRQLADGLYEQGYSQFLYICYPHRPCPTPEEPAENLVILSKKMSLQLKFSSLGTFGKYPVYDVMISKL</sequence>
<feature type="transmembrane region" description="Helical" evidence="1">
    <location>
        <begin position="389"/>
        <end position="409"/>
    </location>
</feature>
<dbReference type="InterPro" id="IPR059217">
    <property type="entry name" value="LA3751_2-like"/>
</dbReference>
<feature type="transmembrane region" description="Helical" evidence="1">
    <location>
        <begin position="145"/>
        <end position="165"/>
    </location>
</feature>
<gene>
    <name evidence="2" type="ORF">DXZ20_35680</name>
</gene>
<name>A0A6M0RXI8_9CYAN</name>
<dbReference type="EMBL" id="QXHD01000004">
    <property type="protein sequence ID" value="NEZ60884.1"/>
    <property type="molecule type" value="Genomic_DNA"/>
</dbReference>
<keyword evidence="2" id="KW-0808">Transferase</keyword>
<protein>
    <submittedName>
        <fullName evidence="2">Dolichol-phosphate mannosyltransferase</fullName>
    </submittedName>
</protein>
<dbReference type="Proteomes" id="UP000481033">
    <property type="component" value="Unassembled WGS sequence"/>
</dbReference>
<feature type="transmembrane region" description="Helical" evidence="1">
    <location>
        <begin position="301"/>
        <end position="320"/>
    </location>
</feature>
<feature type="transmembrane region" description="Helical" evidence="1">
    <location>
        <begin position="107"/>
        <end position="133"/>
    </location>
</feature>
<evidence type="ECO:0000313" key="3">
    <source>
        <dbReference type="Proteomes" id="UP000481033"/>
    </source>
</evidence>
<feature type="transmembrane region" description="Helical" evidence="1">
    <location>
        <begin position="360"/>
        <end position="377"/>
    </location>
</feature>
<evidence type="ECO:0000313" key="2">
    <source>
        <dbReference type="EMBL" id="NEZ60884.1"/>
    </source>
</evidence>
<feature type="transmembrane region" description="Helical" evidence="1">
    <location>
        <begin position="171"/>
        <end position="190"/>
    </location>
</feature>